<organism evidence="2 3">
    <name type="scientific">Grifola frondosa</name>
    <name type="common">Maitake</name>
    <name type="synonym">Polyporus frondosus</name>
    <dbReference type="NCBI Taxonomy" id="5627"/>
    <lineage>
        <taxon>Eukaryota</taxon>
        <taxon>Fungi</taxon>
        <taxon>Dikarya</taxon>
        <taxon>Basidiomycota</taxon>
        <taxon>Agaricomycotina</taxon>
        <taxon>Agaricomycetes</taxon>
        <taxon>Polyporales</taxon>
        <taxon>Grifolaceae</taxon>
        <taxon>Grifola</taxon>
    </lineage>
</organism>
<feature type="compositionally biased region" description="Polar residues" evidence="1">
    <location>
        <begin position="1"/>
        <end position="11"/>
    </location>
</feature>
<dbReference type="EMBL" id="LUGG01000006">
    <property type="protein sequence ID" value="OBZ73588.1"/>
    <property type="molecule type" value="Genomic_DNA"/>
</dbReference>
<dbReference type="Proteomes" id="UP000092993">
    <property type="component" value="Unassembled WGS sequence"/>
</dbReference>
<feature type="region of interest" description="Disordered" evidence="1">
    <location>
        <begin position="76"/>
        <end position="140"/>
    </location>
</feature>
<feature type="region of interest" description="Disordered" evidence="1">
    <location>
        <begin position="1"/>
        <end position="23"/>
    </location>
</feature>
<feature type="region of interest" description="Disordered" evidence="1">
    <location>
        <begin position="198"/>
        <end position="221"/>
    </location>
</feature>
<evidence type="ECO:0000313" key="2">
    <source>
        <dbReference type="EMBL" id="OBZ73588.1"/>
    </source>
</evidence>
<keyword evidence="3" id="KW-1185">Reference proteome</keyword>
<accession>A0A1C7M9P6</accession>
<name>A0A1C7M9P6_GRIFR</name>
<reference evidence="2 3" key="1">
    <citation type="submission" date="2016-03" db="EMBL/GenBank/DDBJ databases">
        <title>Whole genome sequencing of Grifola frondosa 9006-11.</title>
        <authorList>
            <person name="Min B."/>
            <person name="Park H."/>
            <person name="Kim J.-G."/>
            <person name="Cho H."/>
            <person name="Oh Y.-L."/>
            <person name="Kong W.-S."/>
            <person name="Choi I.-G."/>
        </authorList>
    </citation>
    <scope>NUCLEOTIDE SEQUENCE [LARGE SCALE GENOMIC DNA]</scope>
    <source>
        <strain evidence="2 3">9006-11</strain>
    </source>
</reference>
<protein>
    <submittedName>
        <fullName evidence="2">Uncharacterized protein</fullName>
    </submittedName>
</protein>
<dbReference type="OrthoDB" id="3265863at2759"/>
<dbReference type="AlphaFoldDB" id="A0A1C7M9P6"/>
<dbReference type="OMA" id="YWNAFDP"/>
<evidence type="ECO:0000256" key="1">
    <source>
        <dbReference type="SAM" id="MobiDB-lite"/>
    </source>
</evidence>
<gene>
    <name evidence="2" type="ORF">A0H81_06344</name>
</gene>
<feature type="compositionally biased region" description="Low complexity" evidence="1">
    <location>
        <begin position="76"/>
        <end position="89"/>
    </location>
</feature>
<evidence type="ECO:0000313" key="3">
    <source>
        <dbReference type="Proteomes" id="UP000092993"/>
    </source>
</evidence>
<sequence length="280" mass="30390">MGRPLFSSSYQAPAVRVEPEQPKPSYERWNYWNAFDPDSDEFFENDDAVYEAFTDDAQLQREEGAGRTTVMVVEDGSSFSDESSSGRGSPMDDSESVSMGFDLRLRRQAPMTTNTSEVEDQGEHNEGARAGYADATSVPASEDRVYQAGDMVSQYANMFTMLSARPDASSSADASLASSYTPGSMYVDIPSPSRIPSPGIATPPRPSTPQNQMSPLFASPSPVPTVTPRLYSWTMRHPLVPFPEPLSPVPSGPLTNRSARMSVAHIVPGPAFHPVARIVG</sequence>
<comment type="caution">
    <text evidence="2">The sequence shown here is derived from an EMBL/GenBank/DDBJ whole genome shotgun (WGS) entry which is preliminary data.</text>
</comment>
<proteinExistence type="predicted"/>